<reference evidence="1 2" key="1">
    <citation type="journal article" date="2018" name="PLoS ONE">
        <title>The draft genome of Kipferlia bialata reveals reductive genome evolution in fornicate parasites.</title>
        <authorList>
            <person name="Tanifuji G."/>
            <person name="Takabayashi S."/>
            <person name="Kume K."/>
            <person name="Takagi M."/>
            <person name="Nakayama T."/>
            <person name="Kamikawa R."/>
            <person name="Inagaki Y."/>
            <person name="Hashimoto T."/>
        </authorList>
    </citation>
    <scope>NUCLEOTIDE SEQUENCE [LARGE SCALE GENOMIC DNA]</scope>
    <source>
        <strain evidence="1">NY0173</strain>
    </source>
</reference>
<protein>
    <recommendedName>
        <fullName evidence="3">Armadillo-type fold</fullName>
    </recommendedName>
</protein>
<dbReference type="GO" id="GO:0006606">
    <property type="term" value="P:protein import into nucleus"/>
    <property type="evidence" value="ECO:0007669"/>
    <property type="project" value="TreeGrafter"/>
</dbReference>
<organism evidence="1 2">
    <name type="scientific">Kipferlia bialata</name>
    <dbReference type="NCBI Taxonomy" id="797122"/>
    <lineage>
        <taxon>Eukaryota</taxon>
        <taxon>Metamonada</taxon>
        <taxon>Carpediemonas-like organisms</taxon>
        <taxon>Kipferlia</taxon>
    </lineage>
</organism>
<accession>A0A9K3GGQ7</accession>
<dbReference type="EMBL" id="BDIP01001016">
    <property type="protein sequence ID" value="GIQ83354.1"/>
    <property type="molecule type" value="Genomic_DNA"/>
</dbReference>
<dbReference type="PANTHER" id="PTHR10997">
    <property type="entry name" value="IMPORTIN-7, 8, 11"/>
    <property type="match status" value="1"/>
</dbReference>
<proteinExistence type="predicted"/>
<dbReference type="GO" id="GO:0005829">
    <property type="term" value="C:cytosol"/>
    <property type="evidence" value="ECO:0007669"/>
    <property type="project" value="TreeGrafter"/>
</dbReference>
<dbReference type="SUPFAM" id="SSF48371">
    <property type="entry name" value="ARM repeat"/>
    <property type="match status" value="1"/>
</dbReference>
<comment type="caution">
    <text evidence="1">The sequence shown here is derived from an EMBL/GenBank/DDBJ whole genome shotgun (WGS) entry which is preliminary data.</text>
</comment>
<evidence type="ECO:0000313" key="1">
    <source>
        <dbReference type="EMBL" id="GIQ83354.1"/>
    </source>
</evidence>
<dbReference type="GO" id="GO:0005635">
    <property type="term" value="C:nuclear envelope"/>
    <property type="evidence" value="ECO:0007669"/>
    <property type="project" value="TreeGrafter"/>
</dbReference>
<sequence>MAGVLIKQSIKRHWSPGCSSFEEPELNQQDKQQFVDSFPLLLRLPEADLSRLGCAAFSVAVSCDHTLMTPALAVVVTAVESGDAVAVRGGVEALVLFARDIPETEAARLLVHVHPHLLRTYDSTPTTRVQVLDAIRALYCFATVVPNSPEAAAMQGPICEWSKRISVALSAVDVEVQHYAVRAAQSLLNNASLLGDTLSPLLASLWGMLSGVISCDEADASSQKADRWGNVISRRSNAIWALESTTELVSRPCAAGHLQNNLRPLLELSLRFICMDAEGVADLLADPEQCVFEEMEGSLPDSPRAAARALFTELVSGFESALGEASVLIPALCVEAADKKAADDLEEIEGDEGDEDTDLAQDGPVAFFRQLISQVVIPLLQPSAPTFLASRALILAGHCAPFLPESLCSQFFGVASGTLLRKDLDELLRISGLFAVQSLAAKVSTSTLNANAASSFSSLLSLLSEHPSEDVLHLVLDTVAVLAAKAPGQARGCLAELLEAVCTTWKTTINDPFAAMSVSEIVGNFSLCAECVPALRCVFFDGVVGDLVHLASKNPYLQTSSLSIMRSACLHAPLSTSRVGRLGPVVALLSDDDDETGEAAALLLQTVLCHTVSPPPPAEFVVAVYTKTLALLPLADMALRSSTVSIGLLRHTATLGADRAVCLAGGLVSLLSSVERVTVCERIATALSQACFAQNPIPLASLIGSLPSAALTASLSRWCSQAPNMVTHTARTGSAGLLLQALPVLQAQGQDPTFPVDVPVDEGLYRHSTETVARPFAEGVLHLCCHQLSMAARLREVTLFNDDDDTIDDKTTEVDIDLRSILRAFVQASLASPQRNVWAGVFGRLSATSQALLHTLSTERQSASPMH</sequence>
<gene>
    <name evidence="1" type="ORF">KIPB_004658</name>
</gene>
<dbReference type="PANTHER" id="PTHR10997:SF9">
    <property type="entry name" value="IMPORTIN-9"/>
    <property type="match status" value="1"/>
</dbReference>
<keyword evidence="2" id="KW-1185">Reference proteome</keyword>
<dbReference type="Gene3D" id="1.25.10.10">
    <property type="entry name" value="Leucine-rich Repeat Variant"/>
    <property type="match status" value="1"/>
</dbReference>
<evidence type="ECO:0008006" key="3">
    <source>
        <dbReference type="Google" id="ProtNLM"/>
    </source>
</evidence>
<dbReference type="AlphaFoldDB" id="A0A9K3GGQ7"/>
<dbReference type="Proteomes" id="UP000265618">
    <property type="component" value="Unassembled WGS sequence"/>
</dbReference>
<evidence type="ECO:0000313" key="2">
    <source>
        <dbReference type="Proteomes" id="UP000265618"/>
    </source>
</evidence>
<dbReference type="InterPro" id="IPR016024">
    <property type="entry name" value="ARM-type_fold"/>
</dbReference>
<name>A0A9K3GGQ7_9EUKA</name>
<dbReference type="InterPro" id="IPR011989">
    <property type="entry name" value="ARM-like"/>
</dbReference>